<feature type="transmembrane region" description="Helical" evidence="5">
    <location>
        <begin position="6"/>
        <end position="27"/>
    </location>
</feature>
<dbReference type="Proteomes" id="UP000094379">
    <property type="component" value="Unassembled WGS sequence"/>
</dbReference>
<dbReference type="Gene3D" id="1.20.120.550">
    <property type="entry name" value="Membrane associated eicosanoid/glutathione metabolism-like domain"/>
    <property type="match status" value="1"/>
</dbReference>
<dbReference type="GO" id="GO:0016020">
    <property type="term" value="C:membrane"/>
    <property type="evidence" value="ECO:0007669"/>
    <property type="project" value="UniProtKB-SubCell"/>
</dbReference>
<keyword evidence="3 5" id="KW-1133">Transmembrane helix</keyword>
<comment type="caution">
    <text evidence="6">The sequence shown here is derived from an EMBL/GenBank/DDBJ whole genome shotgun (WGS) entry which is preliminary data.</text>
</comment>
<dbReference type="Pfam" id="PF01124">
    <property type="entry name" value="MAPEG"/>
    <property type="match status" value="1"/>
</dbReference>
<dbReference type="EMBL" id="MCRI01000061">
    <property type="protein sequence ID" value="ODN65492.1"/>
    <property type="molecule type" value="Genomic_DNA"/>
</dbReference>
<dbReference type="AlphaFoldDB" id="A0A1E3GN63"/>
<comment type="subcellular location">
    <subcellularLocation>
        <location evidence="1">Membrane</location>
    </subcellularLocation>
</comment>
<evidence type="ECO:0000256" key="4">
    <source>
        <dbReference type="ARBA" id="ARBA00023136"/>
    </source>
</evidence>
<feature type="transmembrane region" description="Helical" evidence="5">
    <location>
        <begin position="120"/>
        <end position="140"/>
    </location>
</feature>
<evidence type="ECO:0000313" key="6">
    <source>
        <dbReference type="EMBL" id="ODN65492.1"/>
    </source>
</evidence>
<evidence type="ECO:0000256" key="2">
    <source>
        <dbReference type="ARBA" id="ARBA00022692"/>
    </source>
</evidence>
<accession>A0A1E3GN63</accession>
<evidence type="ECO:0000256" key="5">
    <source>
        <dbReference type="SAM" id="Phobius"/>
    </source>
</evidence>
<evidence type="ECO:0000313" key="7">
    <source>
        <dbReference type="Proteomes" id="UP000094379"/>
    </source>
</evidence>
<proteinExistence type="predicted"/>
<keyword evidence="2 5" id="KW-0812">Transmembrane</keyword>
<dbReference type="RefSeq" id="WP_069297072.1">
    <property type="nucleotide sequence ID" value="NZ_MCRI01000061.1"/>
</dbReference>
<organism evidence="6 7">
    <name type="scientific">Methylophaga muralis</name>
    <dbReference type="NCBI Taxonomy" id="291169"/>
    <lineage>
        <taxon>Bacteria</taxon>
        <taxon>Pseudomonadati</taxon>
        <taxon>Pseudomonadota</taxon>
        <taxon>Gammaproteobacteria</taxon>
        <taxon>Thiotrichales</taxon>
        <taxon>Piscirickettsiaceae</taxon>
        <taxon>Methylophaga</taxon>
    </lineage>
</organism>
<dbReference type="InterPro" id="IPR001129">
    <property type="entry name" value="Membr-assoc_MAPEG"/>
</dbReference>
<keyword evidence="7" id="KW-1185">Reference proteome</keyword>
<dbReference type="STRING" id="291169.A9E74_02725"/>
<evidence type="ECO:0000256" key="1">
    <source>
        <dbReference type="ARBA" id="ARBA00004370"/>
    </source>
</evidence>
<protein>
    <submittedName>
        <fullName evidence="6">MAPEG family protein</fullName>
    </submittedName>
</protein>
<keyword evidence="4 5" id="KW-0472">Membrane</keyword>
<sequence length="141" mass="15759">MTLANIYQLTFSGLFFILLTLLVQWFIASKTKASQAGAIPGKIAENLSHDSFVFRAHRTFMNSLENLPLMLGTTFMAILIGTNALWTGVFIWIFAIARIMHMALYYAIATEKNPSPRTVFFMIGLLANVALLLLCGFELFS</sequence>
<name>A0A1E3GN63_9GAMM</name>
<evidence type="ECO:0000256" key="3">
    <source>
        <dbReference type="ARBA" id="ARBA00022989"/>
    </source>
</evidence>
<dbReference type="PATRIC" id="fig|291169.3.peg.2757"/>
<reference evidence="6 7" key="1">
    <citation type="submission" date="2016-07" db="EMBL/GenBank/DDBJ databases">
        <title>Draft Genome Sequence of Methylophaga muralis Bur 1.</title>
        <authorList>
            <person name="Vasilenko O.V."/>
            <person name="Doronina N.V."/>
            <person name="Shmareva M.N."/>
            <person name="Tarlachkov S.V."/>
            <person name="Mustakhimov I."/>
            <person name="Trotsenko Y.A."/>
        </authorList>
    </citation>
    <scope>NUCLEOTIDE SEQUENCE [LARGE SCALE GENOMIC DNA]</scope>
    <source>
        <strain evidence="6 7">Bur 1</strain>
    </source>
</reference>
<dbReference type="SUPFAM" id="SSF161084">
    <property type="entry name" value="MAPEG domain-like"/>
    <property type="match status" value="1"/>
</dbReference>
<dbReference type="InterPro" id="IPR023352">
    <property type="entry name" value="MAPEG-like_dom_sf"/>
</dbReference>
<gene>
    <name evidence="6" type="ORF">A9E74_02725</name>
</gene>